<dbReference type="Pfam" id="PF00004">
    <property type="entry name" value="AAA"/>
    <property type="match status" value="1"/>
</dbReference>
<feature type="domain" description="AAA+ ATPase" evidence="1">
    <location>
        <begin position="48"/>
        <end position="165"/>
    </location>
</feature>
<dbReference type="Gene3D" id="3.40.50.300">
    <property type="entry name" value="P-loop containing nucleotide triphosphate hydrolases"/>
    <property type="match status" value="1"/>
</dbReference>
<organism evidence="2">
    <name type="scientific">marine sediment metagenome</name>
    <dbReference type="NCBI Taxonomy" id="412755"/>
    <lineage>
        <taxon>unclassified sequences</taxon>
        <taxon>metagenomes</taxon>
        <taxon>ecological metagenomes</taxon>
    </lineage>
</organism>
<dbReference type="CDD" id="cd00009">
    <property type="entry name" value="AAA"/>
    <property type="match status" value="1"/>
</dbReference>
<dbReference type="InterPro" id="IPR003959">
    <property type="entry name" value="ATPase_AAA_core"/>
</dbReference>
<sequence>MSNLGFNFGPDVRPLAARMRPTSLDQYIGQQHLLSQDKPLYQAILAGRCHSLILWGPPGVGKTTLAQIIANHADAALIQMSAVTAGIKDIRDAVSEARNNLEGRGQRTLLFVDEVHRFNKSQQDAFLPHIEDGTFIFVGATTENPSFALNNAILSRARVYVLKSLQEADLHNVIERALAGDDELKNKTIVLAQNAKQALCQASDGDARKVLNLLEQAIDLTVEQNGQYLVDEHVLSQVLP</sequence>
<protein>
    <recommendedName>
        <fullName evidence="1">AAA+ ATPase domain-containing protein</fullName>
    </recommendedName>
</protein>
<dbReference type="InterPro" id="IPR051314">
    <property type="entry name" value="AAA_ATPase_RarA/MGS1/WRNIP1"/>
</dbReference>
<dbReference type="InterPro" id="IPR032423">
    <property type="entry name" value="AAA_assoc_2"/>
</dbReference>
<feature type="non-terminal residue" evidence="2">
    <location>
        <position position="240"/>
    </location>
</feature>
<dbReference type="GO" id="GO:0017116">
    <property type="term" value="F:single-stranded DNA helicase activity"/>
    <property type="evidence" value="ECO:0007669"/>
    <property type="project" value="TreeGrafter"/>
</dbReference>
<dbReference type="CDD" id="cd18139">
    <property type="entry name" value="HLD_clamp_RarA"/>
    <property type="match status" value="1"/>
</dbReference>
<name>A0A0F9GDX5_9ZZZZ</name>
<comment type="caution">
    <text evidence="2">The sequence shown here is derived from an EMBL/GenBank/DDBJ whole genome shotgun (WGS) entry which is preliminary data.</text>
</comment>
<dbReference type="AlphaFoldDB" id="A0A0F9GDX5"/>
<dbReference type="EMBL" id="LAZR01028846">
    <property type="protein sequence ID" value="KKL61357.1"/>
    <property type="molecule type" value="Genomic_DNA"/>
</dbReference>
<dbReference type="PANTHER" id="PTHR13779:SF7">
    <property type="entry name" value="ATPASE WRNIP1"/>
    <property type="match status" value="1"/>
</dbReference>
<dbReference type="GO" id="GO:0008047">
    <property type="term" value="F:enzyme activator activity"/>
    <property type="evidence" value="ECO:0007669"/>
    <property type="project" value="TreeGrafter"/>
</dbReference>
<dbReference type="GO" id="GO:0000731">
    <property type="term" value="P:DNA synthesis involved in DNA repair"/>
    <property type="evidence" value="ECO:0007669"/>
    <property type="project" value="TreeGrafter"/>
</dbReference>
<dbReference type="FunFam" id="3.40.50.300:FF:000137">
    <property type="entry name" value="Replication-associated recombination protein A"/>
    <property type="match status" value="1"/>
</dbReference>
<reference evidence="2" key="1">
    <citation type="journal article" date="2015" name="Nature">
        <title>Complex archaea that bridge the gap between prokaryotes and eukaryotes.</title>
        <authorList>
            <person name="Spang A."/>
            <person name="Saw J.H."/>
            <person name="Jorgensen S.L."/>
            <person name="Zaremba-Niedzwiedzka K."/>
            <person name="Martijn J."/>
            <person name="Lind A.E."/>
            <person name="van Eijk R."/>
            <person name="Schleper C."/>
            <person name="Guy L."/>
            <person name="Ettema T.J."/>
        </authorList>
    </citation>
    <scope>NUCLEOTIDE SEQUENCE</scope>
</reference>
<dbReference type="GO" id="GO:0016887">
    <property type="term" value="F:ATP hydrolysis activity"/>
    <property type="evidence" value="ECO:0007669"/>
    <property type="project" value="InterPro"/>
</dbReference>
<proteinExistence type="predicted"/>
<evidence type="ECO:0000259" key="1">
    <source>
        <dbReference type="SMART" id="SM00382"/>
    </source>
</evidence>
<evidence type="ECO:0000313" key="2">
    <source>
        <dbReference type="EMBL" id="KKL61357.1"/>
    </source>
</evidence>
<dbReference type="SMART" id="SM00382">
    <property type="entry name" value="AAA"/>
    <property type="match status" value="1"/>
</dbReference>
<gene>
    <name evidence="2" type="ORF">LCGC14_2196090</name>
</gene>
<dbReference type="PANTHER" id="PTHR13779">
    <property type="entry name" value="WERNER HELICASE-INTERACTING PROTEIN 1 FAMILY MEMBER"/>
    <property type="match status" value="1"/>
</dbReference>
<dbReference type="InterPro" id="IPR027417">
    <property type="entry name" value="P-loop_NTPase"/>
</dbReference>
<dbReference type="Gene3D" id="1.10.8.60">
    <property type="match status" value="1"/>
</dbReference>
<dbReference type="SUPFAM" id="SSF52540">
    <property type="entry name" value="P-loop containing nucleoside triphosphate hydrolases"/>
    <property type="match status" value="1"/>
</dbReference>
<dbReference type="InterPro" id="IPR003593">
    <property type="entry name" value="AAA+_ATPase"/>
</dbReference>
<dbReference type="GO" id="GO:0005524">
    <property type="term" value="F:ATP binding"/>
    <property type="evidence" value="ECO:0007669"/>
    <property type="project" value="InterPro"/>
</dbReference>
<accession>A0A0F9GDX5</accession>
<dbReference type="GO" id="GO:0006261">
    <property type="term" value="P:DNA-templated DNA replication"/>
    <property type="evidence" value="ECO:0007669"/>
    <property type="project" value="TreeGrafter"/>
</dbReference>
<dbReference type="Pfam" id="PF16193">
    <property type="entry name" value="AAA_assoc_2"/>
    <property type="match status" value="1"/>
</dbReference>